<protein>
    <submittedName>
        <fullName evidence="1">Uncharacterized protein</fullName>
    </submittedName>
</protein>
<gene>
    <name evidence="1" type="ORF">K1T71_000831</name>
</gene>
<accession>A0ACC1DKT6</accession>
<dbReference type="Proteomes" id="UP000824533">
    <property type="component" value="Linkage Group LG01"/>
</dbReference>
<organism evidence="1 2">
    <name type="scientific">Dendrolimus kikuchii</name>
    <dbReference type="NCBI Taxonomy" id="765133"/>
    <lineage>
        <taxon>Eukaryota</taxon>
        <taxon>Metazoa</taxon>
        <taxon>Ecdysozoa</taxon>
        <taxon>Arthropoda</taxon>
        <taxon>Hexapoda</taxon>
        <taxon>Insecta</taxon>
        <taxon>Pterygota</taxon>
        <taxon>Neoptera</taxon>
        <taxon>Endopterygota</taxon>
        <taxon>Lepidoptera</taxon>
        <taxon>Glossata</taxon>
        <taxon>Ditrysia</taxon>
        <taxon>Bombycoidea</taxon>
        <taxon>Lasiocampidae</taxon>
        <taxon>Dendrolimus</taxon>
    </lineage>
</organism>
<evidence type="ECO:0000313" key="1">
    <source>
        <dbReference type="EMBL" id="KAJ0184408.1"/>
    </source>
</evidence>
<evidence type="ECO:0000313" key="2">
    <source>
        <dbReference type="Proteomes" id="UP000824533"/>
    </source>
</evidence>
<name>A0ACC1DKT6_9NEOP</name>
<dbReference type="EMBL" id="CM034387">
    <property type="protein sequence ID" value="KAJ0184408.1"/>
    <property type="molecule type" value="Genomic_DNA"/>
</dbReference>
<keyword evidence="2" id="KW-1185">Reference proteome</keyword>
<comment type="caution">
    <text evidence="1">The sequence shown here is derived from an EMBL/GenBank/DDBJ whole genome shotgun (WGS) entry which is preliminary data.</text>
</comment>
<reference evidence="1 2" key="1">
    <citation type="journal article" date="2021" name="Front. Genet.">
        <title>Chromosome-Level Genome Assembly Reveals Significant Gene Expansion in the Toll and IMD Signaling Pathways of Dendrolimus kikuchii.</title>
        <authorList>
            <person name="Zhou J."/>
            <person name="Wu P."/>
            <person name="Xiong Z."/>
            <person name="Liu N."/>
            <person name="Zhao N."/>
            <person name="Ji M."/>
            <person name="Qiu Y."/>
            <person name="Yang B."/>
        </authorList>
    </citation>
    <scope>NUCLEOTIDE SEQUENCE [LARGE SCALE GENOMIC DNA]</scope>
    <source>
        <strain evidence="1">Ann1</strain>
    </source>
</reference>
<sequence length="113" mass="12569">MELEEIAKLADQINDIVPVNSQVTCASTSLHLATGSSTSMSTGSPVEVLSRQIEVITQRLETMEREKWFSDRGTPIREGIIAVMCNENLSPLHWRLARIHAVHPDTYGIIRVA</sequence>
<proteinExistence type="predicted"/>